<dbReference type="STRING" id="578462.A0A0L0S7Q9"/>
<evidence type="ECO:0000256" key="5">
    <source>
        <dbReference type="ARBA" id="ARBA00022989"/>
    </source>
</evidence>
<comment type="cofactor">
    <cofactor evidence="1">
        <name>heme b</name>
        <dbReference type="ChEBI" id="CHEBI:60344"/>
    </cofactor>
</comment>
<dbReference type="InterPro" id="IPR023754">
    <property type="entry name" value="HemeA_Synthase_type2"/>
</dbReference>
<feature type="transmembrane region" description="Helical" evidence="12">
    <location>
        <begin position="234"/>
        <end position="253"/>
    </location>
</feature>
<dbReference type="GO" id="GO:0046872">
    <property type="term" value="F:metal ion binding"/>
    <property type="evidence" value="ECO:0007669"/>
    <property type="project" value="UniProtKB-KW"/>
</dbReference>
<dbReference type="GO" id="GO:0006784">
    <property type="term" value="P:heme A biosynthetic process"/>
    <property type="evidence" value="ECO:0007669"/>
    <property type="project" value="InterPro"/>
</dbReference>
<evidence type="ECO:0000256" key="3">
    <source>
        <dbReference type="ARBA" id="ARBA00022692"/>
    </source>
</evidence>
<evidence type="ECO:0000256" key="8">
    <source>
        <dbReference type="ARBA" id="ARBA00023133"/>
    </source>
</evidence>
<proteinExistence type="predicted"/>
<evidence type="ECO:0000256" key="6">
    <source>
        <dbReference type="ARBA" id="ARBA00023002"/>
    </source>
</evidence>
<evidence type="ECO:0000256" key="7">
    <source>
        <dbReference type="ARBA" id="ARBA00023004"/>
    </source>
</evidence>
<comment type="catalytic activity">
    <reaction evidence="11">
        <text>Fe(II)-heme o + 2 A + H2O = Fe(II)-heme a + 2 AH2</text>
        <dbReference type="Rhea" id="RHEA:63388"/>
        <dbReference type="ChEBI" id="CHEBI:13193"/>
        <dbReference type="ChEBI" id="CHEBI:15377"/>
        <dbReference type="ChEBI" id="CHEBI:17499"/>
        <dbReference type="ChEBI" id="CHEBI:60530"/>
        <dbReference type="ChEBI" id="CHEBI:61715"/>
        <dbReference type="EC" id="1.17.99.9"/>
    </reaction>
    <physiologicalReaction direction="left-to-right" evidence="11">
        <dbReference type="Rhea" id="RHEA:63389"/>
    </physiologicalReaction>
</comment>
<sequence length="514" mass="56250">MQRIAAAALRGTATAVSSWSARCATMSTPLRTAASHSFPTTTMSTRTFASLASRAVARPIHSHQDALRRAALRWSKRFQSTAATAAEPTPAALSHPVVGNWFLFSSSLVFGIVVVGGITRLTESGLSITEWNVIRGMKWPSGDDEWAVEFDKYQQSPEYKLLNHNISLEEFKNIFYWEWFHRNLGRTIGMVMLVPTIFFTFTRPSAARIARAIGASTVAKDSVARWMAPGTTKAAWVCCVLVGFQGALGWYMVKSGLEQDILDTPNATPRVSQYRLAAHLGSAFVIYVVALWNGMQVLGNWKTHVTNNGINVDRAAVRALAADQLVKLRKFAKSSHMVAGLVFLTALSGAFVAGLDAGLVYNTWPLMGDNFIPPMHELFPAIVTSSSNGHAVMARTEGEPEKITLAQLFRDNRWKNVFENQVTVQLDHRLLAYTTFAAISAMWLRSRALPLPPAVRVAAHGVMGFAVAQVTLGIATVLYFVPIQLAAAHQGGSLALLSSALYLMHKTKHAIPRK</sequence>
<evidence type="ECO:0000256" key="9">
    <source>
        <dbReference type="ARBA" id="ARBA00023136"/>
    </source>
</evidence>
<protein>
    <recommendedName>
        <fullName evidence="15">Cytochrome oxidase assembly protein</fullName>
    </recommendedName>
</protein>
<keyword evidence="7" id="KW-0408">Iron</keyword>
<dbReference type="GO" id="GO:0120547">
    <property type="term" value="F:heme A synthase activity"/>
    <property type="evidence" value="ECO:0007669"/>
    <property type="project" value="UniProtKB-EC"/>
</dbReference>
<dbReference type="OMA" id="WLNFLAN"/>
<organism evidence="13 14">
    <name type="scientific">Allomyces macrogynus (strain ATCC 38327)</name>
    <name type="common">Allomyces javanicus var. macrogynus</name>
    <dbReference type="NCBI Taxonomy" id="578462"/>
    <lineage>
        <taxon>Eukaryota</taxon>
        <taxon>Fungi</taxon>
        <taxon>Fungi incertae sedis</taxon>
        <taxon>Blastocladiomycota</taxon>
        <taxon>Blastocladiomycetes</taxon>
        <taxon>Blastocladiales</taxon>
        <taxon>Blastocladiaceae</taxon>
        <taxon>Allomyces</taxon>
    </lineage>
</organism>
<keyword evidence="3 12" id="KW-0812">Transmembrane</keyword>
<evidence type="ECO:0000313" key="14">
    <source>
        <dbReference type="Proteomes" id="UP000054350"/>
    </source>
</evidence>
<comment type="pathway">
    <text evidence="10">Porphyrin-containing compound metabolism; heme A biosynthesis; heme A from heme O: step 1/1.</text>
</comment>
<dbReference type="EMBL" id="GG745333">
    <property type="protein sequence ID" value="KNE58633.1"/>
    <property type="molecule type" value="Genomic_DNA"/>
</dbReference>
<dbReference type="Proteomes" id="UP000054350">
    <property type="component" value="Unassembled WGS sequence"/>
</dbReference>
<evidence type="ECO:0000313" key="13">
    <source>
        <dbReference type="EMBL" id="KNE58633.1"/>
    </source>
</evidence>
<dbReference type="OrthoDB" id="1726137at2759"/>
<evidence type="ECO:0008006" key="15">
    <source>
        <dbReference type="Google" id="ProtNLM"/>
    </source>
</evidence>
<name>A0A0L0S7Q9_ALLM3</name>
<dbReference type="AlphaFoldDB" id="A0A0L0S7Q9"/>
<dbReference type="GO" id="GO:0005743">
    <property type="term" value="C:mitochondrial inner membrane"/>
    <property type="evidence" value="ECO:0007669"/>
    <property type="project" value="TreeGrafter"/>
</dbReference>
<reference evidence="13 14" key="1">
    <citation type="submission" date="2009-11" db="EMBL/GenBank/DDBJ databases">
        <title>Annotation of Allomyces macrogynus ATCC 38327.</title>
        <authorList>
            <consortium name="The Broad Institute Genome Sequencing Platform"/>
            <person name="Russ C."/>
            <person name="Cuomo C."/>
            <person name="Burger G."/>
            <person name="Gray M.W."/>
            <person name="Holland P.W.H."/>
            <person name="King N."/>
            <person name="Lang F.B.F."/>
            <person name="Roger A.J."/>
            <person name="Ruiz-Trillo I."/>
            <person name="Young S.K."/>
            <person name="Zeng Q."/>
            <person name="Gargeya S."/>
            <person name="Fitzgerald M."/>
            <person name="Haas B."/>
            <person name="Abouelleil A."/>
            <person name="Alvarado L."/>
            <person name="Arachchi H.M."/>
            <person name="Berlin A."/>
            <person name="Chapman S.B."/>
            <person name="Gearin G."/>
            <person name="Goldberg J."/>
            <person name="Griggs A."/>
            <person name="Gujja S."/>
            <person name="Hansen M."/>
            <person name="Heiman D."/>
            <person name="Howarth C."/>
            <person name="Larimer J."/>
            <person name="Lui A."/>
            <person name="MacDonald P.J.P."/>
            <person name="McCowen C."/>
            <person name="Montmayeur A."/>
            <person name="Murphy C."/>
            <person name="Neiman D."/>
            <person name="Pearson M."/>
            <person name="Priest M."/>
            <person name="Roberts A."/>
            <person name="Saif S."/>
            <person name="Shea T."/>
            <person name="Sisk P."/>
            <person name="Stolte C."/>
            <person name="Sykes S."/>
            <person name="Wortman J."/>
            <person name="Nusbaum C."/>
            <person name="Birren B."/>
        </authorList>
    </citation>
    <scope>NUCLEOTIDE SEQUENCE [LARGE SCALE GENOMIC DNA]</scope>
    <source>
        <strain evidence="13 14">ATCC 38327</strain>
    </source>
</reference>
<gene>
    <name evidence="13" type="ORF">AMAG_04193</name>
</gene>
<feature type="transmembrane region" description="Helical" evidence="12">
    <location>
        <begin position="458"/>
        <end position="481"/>
    </location>
</feature>
<evidence type="ECO:0000256" key="11">
    <source>
        <dbReference type="ARBA" id="ARBA00048044"/>
    </source>
</evidence>
<dbReference type="PANTHER" id="PTHR23289">
    <property type="entry name" value="CYTOCHROME C OXIDASE ASSEMBLY PROTEIN COX15"/>
    <property type="match status" value="1"/>
</dbReference>
<feature type="transmembrane region" description="Helical" evidence="12">
    <location>
        <begin position="337"/>
        <end position="361"/>
    </location>
</feature>
<dbReference type="GO" id="GO:0016653">
    <property type="term" value="F:oxidoreductase activity, acting on NAD(P)H, heme protein as acceptor"/>
    <property type="evidence" value="ECO:0007669"/>
    <property type="project" value="TreeGrafter"/>
</dbReference>
<keyword evidence="14" id="KW-1185">Reference proteome</keyword>
<evidence type="ECO:0000256" key="1">
    <source>
        <dbReference type="ARBA" id="ARBA00001970"/>
    </source>
</evidence>
<feature type="transmembrane region" description="Helical" evidence="12">
    <location>
        <begin position="273"/>
        <end position="292"/>
    </location>
</feature>
<dbReference type="Pfam" id="PF02628">
    <property type="entry name" value="COX15-CtaA"/>
    <property type="match status" value="1"/>
</dbReference>
<evidence type="ECO:0000256" key="12">
    <source>
        <dbReference type="SAM" id="Phobius"/>
    </source>
</evidence>
<evidence type="ECO:0000256" key="2">
    <source>
        <dbReference type="ARBA" id="ARBA00004141"/>
    </source>
</evidence>
<dbReference type="PANTHER" id="PTHR23289:SF2">
    <property type="entry name" value="CYTOCHROME C OXIDASE ASSEMBLY PROTEIN COX15 HOMOLOG"/>
    <property type="match status" value="1"/>
</dbReference>
<keyword evidence="4" id="KW-0479">Metal-binding</keyword>
<feature type="transmembrane region" description="Helical" evidence="12">
    <location>
        <begin position="98"/>
        <end position="118"/>
    </location>
</feature>
<evidence type="ECO:0000256" key="10">
    <source>
        <dbReference type="ARBA" id="ARBA00044501"/>
    </source>
</evidence>
<reference evidence="14" key="2">
    <citation type="submission" date="2009-11" db="EMBL/GenBank/DDBJ databases">
        <title>The Genome Sequence of Allomyces macrogynus strain ATCC 38327.</title>
        <authorList>
            <consortium name="The Broad Institute Genome Sequencing Platform"/>
            <person name="Russ C."/>
            <person name="Cuomo C."/>
            <person name="Shea T."/>
            <person name="Young S.K."/>
            <person name="Zeng Q."/>
            <person name="Koehrsen M."/>
            <person name="Haas B."/>
            <person name="Borodovsky M."/>
            <person name="Guigo R."/>
            <person name="Alvarado L."/>
            <person name="Berlin A."/>
            <person name="Borenstein D."/>
            <person name="Chen Z."/>
            <person name="Engels R."/>
            <person name="Freedman E."/>
            <person name="Gellesch M."/>
            <person name="Goldberg J."/>
            <person name="Griggs A."/>
            <person name="Gujja S."/>
            <person name="Heiman D."/>
            <person name="Hepburn T."/>
            <person name="Howarth C."/>
            <person name="Jen D."/>
            <person name="Larson L."/>
            <person name="Lewis B."/>
            <person name="Mehta T."/>
            <person name="Park D."/>
            <person name="Pearson M."/>
            <person name="Roberts A."/>
            <person name="Saif S."/>
            <person name="Shenoy N."/>
            <person name="Sisk P."/>
            <person name="Stolte C."/>
            <person name="Sykes S."/>
            <person name="Walk T."/>
            <person name="White J."/>
            <person name="Yandava C."/>
            <person name="Burger G."/>
            <person name="Gray M.W."/>
            <person name="Holland P.W.H."/>
            <person name="King N."/>
            <person name="Lang F.B.F."/>
            <person name="Roger A.J."/>
            <person name="Ruiz-Trillo I."/>
            <person name="Lander E."/>
            <person name="Nusbaum C."/>
        </authorList>
    </citation>
    <scope>NUCLEOTIDE SEQUENCE [LARGE SCALE GENOMIC DNA]</scope>
    <source>
        <strain evidence="14">ATCC 38327</strain>
    </source>
</reference>
<dbReference type="InterPro" id="IPR003780">
    <property type="entry name" value="COX15/CtaA_fam"/>
</dbReference>
<keyword evidence="5 12" id="KW-1133">Transmembrane helix</keyword>
<dbReference type="VEuPathDB" id="FungiDB:AMAG_04193"/>
<accession>A0A0L0S7Q9</accession>
<comment type="subcellular location">
    <subcellularLocation>
        <location evidence="2">Membrane</location>
        <topology evidence="2">Multi-pass membrane protein</topology>
    </subcellularLocation>
</comment>
<evidence type="ECO:0000256" key="4">
    <source>
        <dbReference type="ARBA" id="ARBA00022723"/>
    </source>
</evidence>
<dbReference type="eggNOG" id="KOG2725">
    <property type="taxonomic scope" value="Eukaryota"/>
</dbReference>
<keyword evidence="9 12" id="KW-0472">Membrane</keyword>
<keyword evidence="6" id="KW-0560">Oxidoreductase</keyword>
<keyword evidence="8" id="KW-0350">Heme biosynthesis</keyword>